<sequence>MQSSLATAQRGESCVVRTTGLPGAGVSGTVTVTATRGKCLRTQMGRNTKRRTSSDANVFVDVPNAARVTKSGDSCRPSRLTFGAVDTAFKLPFTERTSGPGGSSACTDLRSVSQQGPQRISRQGLDSGELECFRLLSVESDVLAALEVSFQLLATVQTHQIPRPHPPQDFPHGLHLPLLIELAVWREEDNPGEEEALAHRHSAPLQMATQVSGLGLEEQNRWSNPPAKNQPDDRCGRAPRLRANGQ</sequence>
<comment type="caution">
    <text evidence="2">The sequence shown here is derived from an EMBL/GenBank/DDBJ whole genome shotgun (WGS) entry which is preliminary data.</text>
</comment>
<feature type="region of interest" description="Disordered" evidence="1">
    <location>
        <begin position="93"/>
        <end position="123"/>
    </location>
</feature>
<accession>A0A4Z2J2M7</accession>
<feature type="region of interest" description="Disordered" evidence="1">
    <location>
        <begin position="197"/>
        <end position="246"/>
    </location>
</feature>
<evidence type="ECO:0000256" key="1">
    <source>
        <dbReference type="SAM" id="MobiDB-lite"/>
    </source>
</evidence>
<protein>
    <submittedName>
        <fullName evidence="2">Uncharacterized protein</fullName>
    </submittedName>
</protein>
<dbReference type="EMBL" id="SRLO01000031">
    <property type="protein sequence ID" value="TNN83742.1"/>
    <property type="molecule type" value="Genomic_DNA"/>
</dbReference>
<proteinExistence type="predicted"/>
<evidence type="ECO:0000313" key="3">
    <source>
        <dbReference type="Proteomes" id="UP000314294"/>
    </source>
</evidence>
<gene>
    <name evidence="2" type="ORF">EYF80_005918</name>
</gene>
<organism evidence="2 3">
    <name type="scientific">Liparis tanakae</name>
    <name type="common">Tanaka's snailfish</name>
    <dbReference type="NCBI Taxonomy" id="230148"/>
    <lineage>
        <taxon>Eukaryota</taxon>
        <taxon>Metazoa</taxon>
        <taxon>Chordata</taxon>
        <taxon>Craniata</taxon>
        <taxon>Vertebrata</taxon>
        <taxon>Euteleostomi</taxon>
        <taxon>Actinopterygii</taxon>
        <taxon>Neopterygii</taxon>
        <taxon>Teleostei</taxon>
        <taxon>Neoteleostei</taxon>
        <taxon>Acanthomorphata</taxon>
        <taxon>Eupercaria</taxon>
        <taxon>Perciformes</taxon>
        <taxon>Cottioidei</taxon>
        <taxon>Cottales</taxon>
        <taxon>Liparidae</taxon>
        <taxon>Liparis</taxon>
    </lineage>
</organism>
<feature type="compositionally biased region" description="Polar residues" evidence="1">
    <location>
        <begin position="104"/>
        <end position="121"/>
    </location>
</feature>
<keyword evidence="3" id="KW-1185">Reference proteome</keyword>
<dbReference type="AlphaFoldDB" id="A0A4Z2J2M7"/>
<dbReference type="Proteomes" id="UP000314294">
    <property type="component" value="Unassembled WGS sequence"/>
</dbReference>
<reference evidence="2 3" key="1">
    <citation type="submission" date="2019-03" db="EMBL/GenBank/DDBJ databases">
        <title>First draft genome of Liparis tanakae, snailfish: a comprehensive survey of snailfish specific genes.</title>
        <authorList>
            <person name="Kim W."/>
            <person name="Song I."/>
            <person name="Jeong J.-H."/>
            <person name="Kim D."/>
            <person name="Kim S."/>
            <person name="Ryu S."/>
            <person name="Song J.Y."/>
            <person name="Lee S.K."/>
        </authorList>
    </citation>
    <scope>NUCLEOTIDE SEQUENCE [LARGE SCALE GENOMIC DNA]</scope>
    <source>
        <tissue evidence="2">Muscle</tissue>
    </source>
</reference>
<evidence type="ECO:0000313" key="2">
    <source>
        <dbReference type="EMBL" id="TNN83742.1"/>
    </source>
</evidence>
<name>A0A4Z2J2M7_9TELE</name>